<gene>
    <name evidence="3" type="ORF">HH304_00420</name>
</gene>
<dbReference type="RefSeq" id="WP_169677471.1">
    <property type="nucleotide sequence ID" value="NZ_JABBNU010000001.1"/>
</dbReference>
<evidence type="ECO:0000313" key="4">
    <source>
        <dbReference type="Proteomes" id="UP000559010"/>
    </source>
</evidence>
<feature type="signal peptide" evidence="1">
    <location>
        <begin position="1"/>
        <end position="19"/>
    </location>
</feature>
<dbReference type="EMBL" id="JABBNU010000001">
    <property type="protein sequence ID" value="NMM46843.1"/>
    <property type="molecule type" value="Genomic_DNA"/>
</dbReference>
<dbReference type="CDD" id="cd09604">
    <property type="entry name" value="M1_APN_like"/>
    <property type="match status" value="1"/>
</dbReference>
<evidence type="ECO:0000313" key="3">
    <source>
        <dbReference type="EMBL" id="NMM46843.1"/>
    </source>
</evidence>
<dbReference type="AlphaFoldDB" id="A0A848IQV9"/>
<evidence type="ECO:0000256" key="1">
    <source>
        <dbReference type="SAM" id="SignalP"/>
    </source>
</evidence>
<dbReference type="Proteomes" id="UP000559010">
    <property type="component" value="Unassembled WGS sequence"/>
</dbReference>
<accession>A0A848IQV9</accession>
<keyword evidence="4" id="KW-1185">Reference proteome</keyword>
<dbReference type="SUPFAM" id="SSF55486">
    <property type="entry name" value="Metalloproteases ('zincins'), catalytic domain"/>
    <property type="match status" value="1"/>
</dbReference>
<evidence type="ECO:0000259" key="2">
    <source>
        <dbReference type="Pfam" id="PF01433"/>
    </source>
</evidence>
<organism evidence="3 4">
    <name type="scientific">Marinigracilibium pacificum</name>
    <dbReference type="NCBI Taxonomy" id="2729599"/>
    <lineage>
        <taxon>Bacteria</taxon>
        <taxon>Pseudomonadati</taxon>
        <taxon>Bacteroidota</taxon>
        <taxon>Cytophagia</taxon>
        <taxon>Cytophagales</taxon>
        <taxon>Flammeovirgaceae</taxon>
        <taxon>Marinigracilibium</taxon>
    </lineage>
</organism>
<feature type="domain" description="Peptidase M1 membrane alanine aminopeptidase" evidence="2">
    <location>
        <begin position="370"/>
        <end position="561"/>
    </location>
</feature>
<proteinExistence type="predicted"/>
<sequence length="738" mass="84690">MKRLHILALTFLSIFIASAQGKYEGKFEQLGTMLPSPNVYRTASGAPGPDYWQQKADYNIKVSINDQTQVLTGEETITYYNNSPNPLIYLWVQLDQNIRTPESVASKTEKQRMGSQIPSKMLKASTEFSGYEGGYKITKVTDQNGNGLNHTINGTMMRIDLPTVLSTGDTFTFNIDWSYNIYDRMYVDGRGGYEFFPEDGNYAYTIAQWYPRVAVYSDFEGWQNKQFLGRGEFALTFGDFNVEITVPEDHIVAATGELQNAKDVLSKTHLKRFEKAKKSFDKPVIIVTQEEAIENEKEKATKSKTWVFKADNVRDFAFASSRKYIWDAQAVQVGDKTPLAMSFYPKEGNPLWEEESTKAVKNTLITYSKHTIDYPYPVAISVHAANQGMEYPMICFNYGRPSEDGTYSQRTKEGMVGVIVHEVGHNFFPMIINSDERQWTWMDEGLNSFMEHVTLKEHYSDFDLTWGTPEGVINYMKGSKEFIRPIMTQSDNILQFGYNAYGKPSAGLVMLRETIMGEELFDYAFKEYAKRWAFKHPTPADFFRTMEDASAVDLDWFWKGWFYSIDHVDISIDNVKWYKYTEDKKVLENQVDVQASAEPGGENKNNSFENGPSFFTITETPDQYYGEFKNRVDDSEVVAKAKDKNFYEVTFSNKGGLVMPLILEWHYTDGTTEKEVIPAEIWRRNENEVSKVFVKEKEVAKLVFDPEGELADVEPTNNTFPSADLESAFDKFKKENEN</sequence>
<feature type="chain" id="PRO_5032710089" evidence="1">
    <location>
        <begin position="20"/>
        <end position="738"/>
    </location>
</feature>
<dbReference type="GO" id="GO:0008237">
    <property type="term" value="F:metallopeptidase activity"/>
    <property type="evidence" value="ECO:0007669"/>
    <property type="project" value="InterPro"/>
</dbReference>
<protein>
    <submittedName>
        <fullName evidence="3">M1 family metallopeptidase</fullName>
    </submittedName>
</protein>
<comment type="caution">
    <text evidence="3">The sequence shown here is derived from an EMBL/GenBank/DDBJ whole genome shotgun (WGS) entry which is preliminary data.</text>
</comment>
<dbReference type="Pfam" id="PF01433">
    <property type="entry name" value="Peptidase_M1"/>
    <property type="match status" value="1"/>
</dbReference>
<reference evidence="3 4" key="1">
    <citation type="submission" date="2020-04" db="EMBL/GenBank/DDBJ databases">
        <title>Flammeovirgaceae bacterium KN852 isolated from deep sea.</title>
        <authorList>
            <person name="Zhang D.-C."/>
        </authorList>
    </citation>
    <scope>NUCLEOTIDE SEQUENCE [LARGE SCALE GENOMIC DNA]</scope>
    <source>
        <strain evidence="3 4">KN852</strain>
    </source>
</reference>
<name>A0A848IQV9_9BACT</name>
<dbReference type="GO" id="GO:0008270">
    <property type="term" value="F:zinc ion binding"/>
    <property type="evidence" value="ECO:0007669"/>
    <property type="project" value="InterPro"/>
</dbReference>
<keyword evidence="1" id="KW-0732">Signal</keyword>
<dbReference type="Gene3D" id="1.10.390.10">
    <property type="entry name" value="Neutral Protease Domain 2"/>
    <property type="match status" value="1"/>
</dbReference>
<dbReference type="InterPro" id="IPR027268">
    <property type="entry name" value="Peptidase_M4/M1_CTD_sf"/>
</dbReference>
<dbReference type="InterPro" id="IPR014782">
    <property type="entry name" value="Peptidase_M1_dom"/>
</dbReference>